<dbReference type="Proteomes" id="UP001632038">
    <property type="component" value="Unassembled WGS sequence"/>
</dbReference>
<dbReference type="Pfam" id="PF08646">
    <property type="entry name" value="Rep_fac-A_C"/>
    <property type="match status" value="1"/>
</dbReference>
<dbReference type="AlphaFoldDB" id="A0ABD3CZC8"/>
<reference evidence="3" key="1">
    <citation type="journal article" date="2024" name="IScience">
        <title>Strigolactones Initiate the Formation of Haustorium-like Structures in Castilleja.</title>
        <authorList>
            <person name="Buerger M."/>
            <person name="Peterson D."/>
            <person name="Chory J."/>
        </authorList>
    </citation>
    <scope>NUCLEOTIDE SEQUENCE [LARGE SCALE GENOMIC DNA]</scope>
</reference>
<feature type="domain" description="Replication factor A C-terminal" evidence="1">
    <location>
        <begin position="38"/>
        <end position="105"/>
    </location>
</feature>
<keyword evidence="3" id="KW-1185">Reference proteome</keyword>
<name>A0ABD3CZC8_9LAMI</name>
<dbReference type="InterPro" id="IPR012340">
    <property type="entry name" value="NA-bd_OB-fold"/>
</dbReference>
<dbReference type="EMBL" id="JAVIJP010000029">
    <property type="protein sequence ID" value="KAL3633932.1"/>
    <property type="molecule type" value="Genomic_DNA"/>
</dbReference>
<evidence type="ECO:0000313" key="2">
    <source>
        <dbReference type="EMBL" id="KAL3633932.1"/>
    </source>
</evidence>
<dbReference type="Gene3D" id="2.40.50.140">
    <property type="entry name" value="Nucleic acid-binding proteins"/>
    <property type="match status" value="1"/>
</dbReference>
<sequence>MAANDVFDPEFQEIFEAFSQRTAQVLSVWYLKITRMLDFWHLSCSMCARRVWRGDDGLMTCVHCGFVNHNAIYRYSLEVEFRDESGTAWLVLSHEASTRLIGQSVDD</sequence>
<evidence type="ECO:0000313" key="3">
    <source>
        <dbReference type="Proteomes" id="UP001632038"/>
    </source>
</evidence>
<accession>A0ABD3CZC8</accession>
<comment type="caution">
    <text evidence="2">The sequence shown here is derived from an EMBL/GenBank/DDBJ whole genome shotgun (WGS) entry which is preliminary data.</text>
</comment>
<protein>
    <submittedName>
        <fullName evidence="2">Rpa1ap</fullName>
    </submittedName>
</protein>
<organism evidence="2 3">
    <name type="scientific">Castilleja foliolosa</name>
    <dbReference type="NCBI Taxonomy" id="1961234"/>
    <lineage>
        <taxon>Eukaryota</taxon>
        <taxon>Viridiplantae</taxon>
        <taxon>Streptophyta</taxon>
        <taxon>Embryophyta</taxon>
        <taxon>Tracheophyta</taxon>
        <taxon>Spermatophyta</taxon>
        <taxon>Magnoliopsida</taxon>
        <taxon>eudicotyledons</taxon>
        <taxon>Gunneridae</taxon>
        <taxon>Pentapetalae</taxon>
        <taxon>asterids</taxon>
        <taxon>lamiids</taxon>
        <taxon>Lamiales</taxon>
        <taxon>Orobanchaceae</taxon>
        <taxon>Pedicularideae</taxon>
        <taxon>Castillejinae</taxon>
        <taxon>Castilleja</taxon>
    </lineage>
</organism>
<dbReference type="SUPFAM" id="SSF50249">
    <property type="entry name" value="Nucleic acid-binding proteins"/>
    <property type="match status" value="1"/>
</dbReference>
<gene>
    <name evidence="2" type="primary">RPA1A_31</name>
    <name evidence="2" type="ORF">CASFOL_022694</name>
</gene>
<dbReference type="InterPro" id="IPR013955">
    <property type="entry name" value="Rep_factor-A_C"/>
</dbReference>
<proteinExistence type="predicted"/>
<evidence type="ECO:0000259" key="1">
    <source>
        <dbReference type="Pfam" id="PF08646"/>
    </source>
</evidence>